<feature type="transmembrane region" description="Helical" evidence="3">
    <location>
        <begin position="161"/>
        <end position="184"/>
    </location>
</feature>
<dbReference type="PANTHER" id="PTHR45138">
    <property type="entry name" value="REGULATORY COMPONENTS OF SENSORY TRANSDUCTION SYSTEM"/>
    <property type="match status" value="1"/>
</dbReference>
<dbReference type="NCBIfam" id="TIGR00254">
    <property type="entry name" value="GGDEF"/>
    <property type="match status" value="1"/>
</dbReference>
<dbReference type="AlphaFoldDB" id="A0A370WTS3"/>
<dbReference type="Gene3D" id="3.30.70.270">
    <property type="match status" value="1"/>
</dbReference>
<dbReference type="InterPro" id="IPR029787">
    <property type="entry name" value="Nucleotide_cyclase"/>
</dbReference>
<protein>
    <recommendedName>
        <fullName evidence="1">diguanylate cyclase</fullName>
        <ecNumber evidence="1">2.7.7.65</ecNumber>
    </recommendedName>
</protein>
<comment type="caution">
    <text evidence="5">The sequence shown here is derived from an EMBL/GenBank/DDBJ whole genome shotgun (WGS) entry which is preliminary data.</text>
</comment>
<dbReference type="Proteomes" id="UP000254258">
    <property type="component" value="Unassembled WGS sequence"/>
</dbReference>
<feature type="transmembrane region" description="Helical" evidence="3">
    <location>
        <begin position="265"/>
        <end position="285"/>
    </location>
</feature>
<organism evidence="5 6">
    <name type="scientific">Dyella monticola</name>
    <dbReference type="NCBI Taxonomy" id="1927958"/>
    <lineage>
        <taxon>Bacteria</taxon>
        <taxon>Pseudomonadati</taxon>
        <taxon>Pseudomonadota</taxon>
        <taxon>Gammaproteobacteria</taxon>
        <taxon>Lysobacterales</taxon>
        <taxon>Rhodanobacteraceae</taxon>
        <taxon>Dyella</taxon>
    </lineage>
</organism>
<sequence length="468" mass="50264">MKTNNPIVLPTSQSDAVLLQRFSLLQTLCVAVSALIAVAILFAWFIKGARVWYPQGWYLMKFDTASGMFLSALSLAWLSARPTPLRVWAGRATALLVLLLATVALYEHISGRPTGLDTLIVGDTTSDQPGLMSVQTAVFLLLMGLSLLLSTTSQKVSGIAVLTLTALLALHTLIIVSGYCFNAAKLFGQSMSTRTSPHTLTCMVLLAIGLIGWRTQHGYFSLLVGRGLGSQLARKVLPVALLLPFLLMLCGTAMTSLGWLSAPVAVGLTIAIMAAALAALVSLLGRRIDALERALRELSLTDELTGVLNYRGFVLLGEQSFLEARRSGASLTLLVFSVEGVRAISDEFGHEASAHLMKDMARVLRTSFEPADVVARTESDEFVVITQDEHTGGVIALMRIGEAVEALNGAGRPYPLRFSVGEATSDPSSDESFHDVIERAGLVRRERRRVERVFGAEGVTGAQHASAL</sequence>
<dbReference type="InterPro" id="IPR000160">
    <property type="entry name" value="GGDEF_dom"/>
</dbReference>
<dbReference type="GO" id="GO:0005886">
    <property type="term" value="C:plasma membrane"/>
    <property type="evidence" value="ECO:0007669"/>
    <property type="project" value="TreeGrafter"/>
</dbReference>
<gene>
    <name evidence="5" type="ORF">DWU98_17140</name>
</gene>
<feature type="transmembrane region" description="Helical" evidence="3">
    <location>
        <begin position="236"/>
        <end position="259"/>
    </location>
</feature>
<dbReference type="SMART" id="SM00267">
    <property type="entry name" value="GGDEF"/>
    <property type="match status" value="1"/>
</dbReference>
<feature type="transmembrane region" description="Helical" evidence="3">
    <location>
        <begin position="129"/>
        <end position="149"/>
    </location>
</feature>
<dbReference type="RefSeq" id="WP_115496799.1">
    <property type="nucleotide sequence ID" value="NZ_QRBE01000012.1"/>
</dbReference>
<dbReference type="EC" id="2.7.7.65" evidence="1"/>
<feature type="transmembrane region" description="Helical" evidence="3">
    <location>
        <begin position="22"/>
        <end position="46"/>
    </location>
</feature>
<name>A0A370WTS3_9GAMM</name>
<reference evidence="5 6" key="1">
    <citation type="submission" date="2018-07" db="EMBL/GenBank/DDBJ databases">
        <title>Dyella monticola sp. nov. and Dyella psychrodurans sp. nov. isolated from monsoon evergreen broad-leaved forest soil of Dinghu Mountain, China.</title>
        <authorList>
            <person name="Gao Z."/>
            <person name="Qiu L."/>
        </authorList>
    </citation>
    <scope>NUCLEOTIDE SEQUENCE [LARGE SCALE GENOMIC DNA]</scope>
    <source>
        <strain evidence="5 6">4G-K06</strain>
    </source>
</reference>
<evidence type="ECO:0000313" key="6">
    <source>
        <dbReference type="Proteomes" id="UP000254258"/>
    </source>
</evidence>
<dbReference type="GO" id="GO:0052621">
    <property type="term" value="F:diguanylate cyclase activity"/>
    <property type="evidence" value="ECO:0007669"/>
    <property type="project" value="UniProtKB-EC"/>
</dbReference>
<keyword evidence="3" id="KW-0472">Membrane</keyword>
<keyword evidence="3" id="KW-0812">Transmembrane</keyword>
<evidence type="ECO:0000256" key="1">
    <source>
        <dbReference type="ARBA" id="ARBA00012528"/>
    </source>
</evidence>
<dbReference type="OrthoDB" id="9812358at2"/>
<feature type="transmembrane region" description="Helical" evidence="3">
    <location>
        <begin position="196"/>
        <end position="215"/>
    </location>
</feature>
<keyword evidence="6" id="KW-1185">Reference proteome</keyword>
<evidence type="ECO:0000259" key="4">
    <source>
        <dbReference type="PROSITE" id="PS50887"/>
    </source>
</evidence>
<dbReference type="GO" id="GO:1902201">
    <property type="term" value="P:negative regulation of bacterial-type flagellum-dependent cell motility"/>
    <property type="evidence" value="ECO:0007669"/>
    <property type="project" value="TreeGrafter"/>
</dbReference>
<dbReference type="InterPro" id="IPR050469">
    <property type="entry name" value="Diguanylate_Cyclase"/>
</dbReference>
<evidence type="ECO:0000313" key="5">
    <source>
        <dbReference type="EMBL" id="RDS79522.1"/>
    </source>
</evidence>
<feature type="transmembrane region" description="Helical" evidence="3">
    <location>
        <begin position="58"/>
        <end position="80"/>
    </location>
</feature>
<evidence type="ECO:0000256" key="3">
    <source>
        <dbReference type="SAM" id="Phobius"/>
    </source>
</evidence>
<feature type="domain" description="GGDEF" evidence="4">
    <location>
        <begin position="329"/>
        <end position="464"/>
    </location>
</feature>
<dbReference type="Pfam" id="PF00990">
    <property type="entry name" value="GGDEF"/>
    <property type="match status" value="1"/>
</dbReference>
<dbReference type="EMBL" id="QRBE01000012">
    <property type="protein sequence ID" value="RDS79522.1"/>
    <property type="molecule type" value="Genomic_DNA"/>
</dbReference>
<proteinExistence type="predicted"/>
<feature type="transmembrane region" description="Helical" evidence="3">
    <location>
        <begin position="92"/>
        <end position="109"/>
    </location>
</feature>
<dbReference type="PROSITE" id="PS50887">
    <property type="entry name" value="GGDEF"/>
    <property type="match status" value="1"/>
</dbReference>
<comment type="catalytic activity">
    <reaction evidence="2">
        <text>2 GTP = 3',3'-c-di-GMP + 2 diphosphate</text>
        <dbReference type="Rhea" id="RHEA:24898"/>
        <dbReference type="ChEBI" id="CHEBI:33019"/>
        <dbReference type="ChEBI" id="CHEBI:37565"/>
        <dbReference type="ChEBI" id="CHEBI:58805"/>
        <dbReference type="EC" id="2.7.7.65"/>
    </reaction>
</comment>
<keyword evidence="3" id="KW-1133">Transmembrane helix</keyword>
<dbReference type="InterPro" id="IPR043128">
    <property type="entry name" value="Rev_trsase/Diguanyl_cyclase"/>
</dbReference>
<accession>A0A370WTS3</accession>
<dbReference type="GO" id="GO:0043709">
    <property type="term" value="P:cell adhesion involved in single-species biofilm formation"/>
    <property type="evidence" value="ECO:0007669"/>
    <property type="project" value="TreeGrafter"/>
</dbReference>
<evidence type="ECO:0000256" key="2">
    <source>
        <dbReference type="ARBA" id="ARBA00034247"/>
    </source>
</evidence>
<dbReference type="PANTHER" id="PTHR45138:SF9">
    <property type="entry name" value="DIGUANYLATE CYCLASE DGCM-RELATED"/>
    <property type="match status" value="1"/>
</dbReference>
<dbReference type="CDD" id="cd01949">
    <property type="entry name" value="GGDEF"/>
    <property type="match status" value="1"/>
</dbReference>
<dbReference type="SUPFAM" id="SSF55073">
    <property type="entry name" value="Nucleotide cyclase"/>
    <property type="match status" value="1"/>
</dbReference>